<feature type="domain" description="B30.2/SPRY" evidence="4">
    <location>
        <begin position="1"/>
        <end position="170"/>
    </location>
</feature>
<evidence type="ECO:0000259" key="4">
    <source>
        <dbReference type="PROSITE" id="PS50188"/>
    </source>
</evidence>
<evidence type="ECO:0000256" key="2">
    <source>
        <dbReference type="ARBA" id="ARBA00022771"/>
    </source>
</evidence>
<dbReference type="SMART" id="SM00449">
    <property type="entry name" value="SPRY"/>
    <property type="match status" value="1"/>
</dbReference>
<dbReference type="SMART" id="SM00589">
    <property type="entry name" value="PRY"/>
    <property type="match status" value="1"/>
</dbReference>
<dbReference type="PROSITE" id="PS50188">
    <property type="entry name" value="B302_SPRY"/>
    <property type="match status" value="1"/>
</dbReference>
<organism evidence="5 6">
    <name type="scientific">Atractosteus spatula</name>
    <name type="common">Alligator gar</name>
    <name type="synonym">Lepisosteus spatula</name>
    <dbReference type="NCBI Taxonomy" id="7917"/>
    <lineage>
        <taxon>Eukaryota</taxon>
        <taxon>Metazoa</taxon>
        <taxon>Chordata</taxon>
        <taxon>Craniata</taxon>
        <taxon>Vertebrata</taxon>
        <taxon>Euteleostomi</taxon>
        <taxon>Actinopterygii</taxon>
        <taxon>Neopterygii</taxon>
        <taxon>Holostei</taxon>
        <taxon>Semionotiformes</taxon>
        <taxon>Lepisosteidae</taxon>
        <taxon>Atractosteus</taxon>
    </lineage>
</organism>
<dbReference type="InterPro" id="IPR006574">
    <property type="entry name" value="PRY"/>
</dbReference>
<dbReference type="InterPro" id="IPR001870">
    <property type="entry name" value="B30.2/SPRY"/>
</dbReference>
<keyword evidence="2" id="KW-0863">Zinc-finger</keyword>
<dbReference type="PRINTS" id="PR01407">
    <property type="entry name" value="BUTYPHLNCDUF"/>
</dbReference>
<dbReference type="Pfam" id="PF13765">
    <property type="entry name" value="PRY"/>
    <property type="match status" value="1"/>
</dbReference>
<dbReference type="InterPro" id="IPR013320">
    <property type="entry name" value="ConA-like_dom_sf"/>
</dbReference>
<evidence type="ECO:0000256" key="3">
    <source>
        <dbReference type="ARBA" id="ARBA00022833"/>
    </source>
</evidence>
<feature type="non-terminal residue" evidence="5">
    <location>
        <position position="1"/>
    </location>
</feature>
<dbReference type="GO" id="GO:0008270">
    <property type="term" value="F:zinc ion binding"/>
    <property type="evidence" value="ECO:0007669"/>
    <property type="project" value="UniProtKB-KW"/>
</dbReference>
<comment type="caution">
    <text evidence="5">The sequence shown here is derived from an EMBL/GenBank/DDBJ whole genome shotgun (WGS) entry which is preliminary data.</text>
</comment>
<evidence type="ECO:0000256" key="1">
    <source>
        <dbReference type="ARBA" id="ARBA00022723"/>
    </source>
</evidence>
<dbReference type="Gene3D" id="2.60.120.920">
    <property type="match status" value="1"/>
</dbReference>
<dbReference type="EMBL" id="JAAWVO010020675">
    <property type="protein sequence ID" value="MBN3315365.1"/>
    <property type="molecule type" value="Genomic_DNA"/>
</dbReference>
<dbReference type="InterPro" id="IPR043136">
    <property type="entry name" value="B30.2/SPRY_sf"/>
</dbReference>
<dbReference type="GO" id="GO:0005737">
    <property type="term" value="C:cytoplasm"/>
    <property type="evidence" value="ECO:0007669"/>
    <property type="project" value="UniProtKB-ARBA"/>
</dbReference>
<evidence type="ECO:0000313" key="5">
    <source>
        <dbReference type="EMBL" id="MBN3315365.1"/>
    </source>
</evidence>
<sequence length="170" mass="18995">LTLDPNTVNTHLYLSDGSRKVTWSDKGQKYPDHPERFDSWRQVLCREGLFGTGCYWEVEWRGTGAFIGVTYKGIGRKGGFDCVLGRNDQSWSLCCSGSSCSFWHNNVRTAVTDPPSSRIGVYVHHRAGTLSFYSISGDTVTLLHRVQTSFSEPLYPGFVVTSSVTLCQLE</sequence>
<dbReference type="InterPro" id="IPR003879">
    <property type="entry name" value="Butyrophylin_SPRY"/>
</dbReference>
<keyword evidence="3" id="KW-0862">Zinc</keyword>
<gene>
    <name evidence="5" type="primary">Trim16_1</name>
    <name evidence="5" type="ORF">GTO95_0002483</name>
</gene>
<dbReference type="InterPro" id="IPR051051">
    <property type="entry name" value="E3_ubiq-ligase_TRIM/RNF"/>
</dbReference>
<reference evidence="5" key="1">
    <citation type="journal article" date="2021" name="Cell">
        <title>Tracing the genetic footprints of vertebrate landing in non-teleost ray-finned fishes.</title>
        <authorList>
            <person name="Bi X."/>
            <person name="Wang K."/>
            <person name="Yang L."/>
            <person name="Pan H."/>
            <person name="Jiang H."/>
            <person name="Wei Q."/>
            <person name="Fang M."/>
            <person name="Yu H."/>
            <person name="Zhu C."/>
            <person name="Cai Y."/>
            <person name="He Y."/>
            <person name="Gan X."/>
            <person name="Zeng H."/>
            <person name="Yu D."/>
            <person name="Zhu Y."/>
            <person name="Jiang H."/>
            <person name="Qiu Q."/>
            <person name="Yang H."/>
            <person name="Zhang Y.E."/>
            <person name="Wang W."/>
            <person name="Zhu M."/>
            <person name="He S."/>
            <person name="Zhang G."/>
        </authorList>
    </citation>
    <scope>NUCLEOTIDE SEQUENCE</scope>
    <source>
        <strain evidence="5">Allg_001</strain>
    </source>
</reference>
<keyword evidence="6" id="KW-1185">Reference proteome</keyword>
<dbReference type="PANTHER" id="PTHR25465">
    <property type="entry name" value="B-BOX DOMAIN CONTAINING"/>
    <property type="match status" value="1"/>
</dbReference>
<evidence type="ECO:0000313" key="6">
    <source>
        <dbReference type="Proteomes" id="UP000736164"/>
    </source>
</evidence>
<feature type="non-terminal residue" evidence="5">
    <location>
        <position position="170"/>
    </location>
</feature>
<proteinExistence type="predicted"/>
<dbReference type="InterPro" id="IPR003877">
    <property type="entry name" value="SPRY_dom"/>
</dbReference>
<name>A0A8J7NLD9_ATRSP</name>
<protein>
    <submittedName>
        <fullName evidence="5">TRI16 protein</fullName>
    </submittedName>
</protein>
<dbReference type="Pfam" id="PF00622">
    <property type="entry name" value="SPRY"/>
    <property type="match status" value="1"/>
</dbReference>
<dbReference type="SUPFAM" id="SSF49899">
    <property type="entry name" value="Concanavalin A-like lectins/glucanases"/>
    <property type="match status" value="1"/>
</dbReference>
<dbReference type="CDD" id="cd16040">
    <property type="entry name" value="SPRY_PRY_SNTX"/>
    <property type="match status" value="1"/>
</dbReference>
<dbReference type="PANTHER" id="PTHR25465:SF80">
    <property type="entry name" value="TRIPARTITE MOTIF-CONTAINING PROTEIN 16-LIKE"/>
    <property type="match status" value="1"/>
</dbReference>
<dbReference type="AlphaFoldDB" id="A0A8J7NLD9"/>
<keyword evidence="1" id="KW-0479">Metal-binding</keyword>
<accession>A0A8J7NLD9</accession>
<dbReference type="Proteomes" id="UP000736164">
    <property type="component" value="Unassembled WGS sequence"/>
</dbReference>